<organism evidence="2 3">
    <name type="scientific">Bythopirellula polymerisocia</name>
    <dbReference type="NCBI Taxonomy" id="2528003"/>
    <lineage>
        <taxon>Bacteria</taxon>
        <taxon>Pseudomonadati</taxon>
        <taxon>Planctomycetota</taxon>
        <taxon>Planctomycetia</taxon>
        <taxon>Pirellulales</taxon>
        <taxon>Lacipirellulaceae</taxon>
        <taxon>Bythopirellula</taxon>
    </lineage>
</organism>
<accession>A0A5C6CGT7</accession>
<dbReference type="GO" id="GO:0008999">
    <property type="term" value="F:protein-N-terminal-alanine acetyltransferase activity"/>
    <property type="evidence" value="ECO:0007669"/>
    <property type="project" value="TreeGrafter"/>
</dbReference>
<dbReference type="RefSeq" id="WP_146452675.1">
    <property type="nucleotide sequence ID" value="NZ_SJPS01000008.1"/>
</dbReference>
<protein>
    <submittedName>
        <fullName evidence="2">Ribosomal-protein-serine acetyltransferase</fullName>
        <ecNumber evidence="2">2.3.1.-</ecNumber>
    </submittedName>
</protein>
<keyword evidence="2" id="KW-0808">Transferase</keyword>
<dbReference type="SUPFAM" id="SSF55729">
    <property type="entry name" value="Acyl-CoA N-acyltransferases (Nat)"/>
    <property type="match status" value="1"/>
</dbReference>
<dbReference type="OrthoDB" id="9799321at2"/>
<keyword evidence="2" id="KW-0012">Acyltransferase</keyword>
<dbReference type="PANTHER" id="PTHR43441:SF10">
    <property type="entry name" value="ACETYLTRANSFERASE"/>
    <property type="match status" value="1"/>
</dbReference>
<dbReference type="PROSITE" id="PS51186">
    <property type="entry name" value="GNAT"/>
    <property type="match status" value="1"/>
</dbReference>
<dbReference type="Gene3D" id="3.40.630.30">
    <property type="match status" value="1"/>
</dbReference>
<sequence>MCDPVTLRRYQLSDVDAIWEAVQESRAELSRWMTWCHEDYSLEDNRKWVEGRPMAWDSNEEWGFVIVGENDRVLGTCGIHRIDLMHHVGELGYWVRTSAAGQGVATQATQQLCNWAFREKSLRRIEILTDVENLASQSVAIKSGGIYEGTLRQRLYVQGLAHDCMLFAVLDDD</sequence>
<gene>
    <name evidence="2" type="primary">rimL</name>
    <name evidence="2" type="ORF">Pla144_44260</name>
</gene>
<dbReference type="InterPro" id="IPR051908">
    <property type="entry name" value="Ribosomal_N-acetyltransferase"/>
</dbReference>
<dbReference type="Pfam" id="PF13302">
    <property type="entry name" value="Acetyltransf_3"/>
    <property type="match status" value="1"/>
</dbReference>
<dbReference type="PANTHER" id="PTHR43441">
    <property type="entry name" value="RIBOSOMAL-PROTEIN-SERINE ACETYLTRANSFERASE"/>
    <property type="match status" value="1"/>
</dbReference>
<evidence type="ECO:0000259" key="1">
    <source>
        <dbReference type="PROSITE" id="PS51186"/>
    </source>
</evidence>
<evidence type="ECO:0000313" key="3">
    <source>
        <dbReference type="Proteomes" id="UP000318437"/>
    </source>
</evidence>
<dbReference type="Proteomes" id="UP000318437">
    <property type="component" value="Unassembled WGS sequence"/>
</dbReference>
<dbReference type="InterPro" id="IPR016181">
    <property type="entry name" value="Acyl_CoA_acyltransferase"/>
</dbReference>
<name>A0A5C6CGT7_9BACT</name>
<dbReference type="GO" id="GO:1990189">
    <property type="term" value="F:protein N-terminal-serine acetyltransferase activity"/>
    <property type="evidence" value="ECO:0007669"/>
    <property type="project" value="TreeGrafter"/>
</dbReference>
<evidence type="ECO:0000313" key="2">
    <source>
        <dbReference type="EMBL" id="TWU21959.1"/>
    </source>
</evidence>
<dbReference type="CDD" id="cd04301">
    <property type="entry name" value="NAT_SF"/>
    <property type="match status" value="1"/>
</dbReference>
<keyword evidence="3" id="KW-1185">Reference proteome</keyword>
<proteinExistence type="predicted"/>
<dbReference type="AlphaFoldDB" id="A0A5C6CGT7"/>
<dbReference type="GO" id="GO:0005737">
    <property type="term" value="C:cytoplasm"/>
    <property type="evidence" value="ECO:0007669"/>
    <property type="project" value="TreeGrafter"/>
</dbReference>
<dbReference type="EMBL" id="SJPS01000008">
    <property type="protein sequence ID" value="TWU21959.1"/>
    <property type="molecule type" value="Genomic_DNA"/>
</dbReference>
<feature type="domain" description="N-acetyltransferase" evidence="1">
    <location>
        <begin position="5"/>
        <end position="173"/>
    </location>
</feature>
<dbReference type="InterPro" id="IPR000182">
    <property type="entry name" value="GNAT_dom"/>
</dbReference>
<dbReference type="EC" id="2.3.1.-" evidence="2"/>
<comment type="caution">
    <text evidence="2">The sequence shown here is derived from an EMBL/GenBank/DDBJ whole genome shotgun (WGS) entry which is preliminary data.</text>
</comment>
<reference evidence="2 3" key="1">
    <citation type="submission" date="2019-02" db="EMBL/GenBank/DDBJ databases">
        <title>Deep-cultivation of Planctomycetes and their phenomic and genomic characterization uncovers novel biology.</title>
        <authorList>
            <person name="Wiegand S."/>
            <person name="Jogler M."/>
            <person name="Boedeker C."/>
            <person name="Pinto D."/>
            <person name="Vollmers J."/>
            <person name="Rivas-Marin E."/>
            <person name="Kohn T."/>
            <person name="Peeters S.H."/>
            <person name="Heuer A."/>
            <person name="Rast P."/>
            <person name="Oberbeckmann S."/>
            <person name="Bunk B."/>
            <person name="Jeske O."/>
            <person name="Meyerdierks A."/>
            <person name="Storesund J.E."/>
            <person name="Kallscheuer N."/>
            <person name="Luecker S."/>
            <person name="Lage O.M."/>
            <person name="Pohl T."/>
            <person name="Merkel B.J."/>
            <person name="Hornburger P."/>
            <person name="Mueller R.-W."/>
            <person name="Bruemmer F."/>
            <person name="Labrenz M."/>
            <person name="Spormann A.M."/>
            <person name="Op Den Camp H."/>
            <person name="Overmann J."/>
            <person name="Amann R."/>
            <person name="Jetten M.S.M."/>
            <person name="Mascher T."/>
            <person name="Medema M.H."/>
            <person name="Devos D.P."/>
            <person name="Kaster A.-K."/>
            <person name="Ovreas L."/>
            <person name="Rohde M."/>
            <person name="Galperin M.Y."/>
            <person name="Jogler C."/>
        </authorList>
    </citation>
    <scope>NUCLEOTIDE SEQUENCE [LARGE SCALE GENOMIC DNA]</scope>
    <source>
        <strain evidence="2 3">Pla144</strain>
    </source>
</reference>